<proteinExistence type="predicted"/>
<evidence type="ECO:0000313" key="1">
    <source>
        <dbReference type="EMBL" id="ABJ81044.1"/>
    </source>
</evidence>
<protein>
    <recommendedName>
        <fullName evidence="2">SEC-C motif domain protein</fullName>
    </recommendedName>
</protein>
<dbReference type="Gene3D" id="3.10.450.50">
    <property type="match status" value="1"/>
</dbReference>
<name>Q02D22_SOLUE</name>
<organism evidence="1">
    <name type="scientific">Solibacter usitatus (strain Ellin6076)</name>
    <dbReference type="NCBI Taxonomy" id="234267"/>
    <lineage>
        <taxon>Bacteria</taxon>
        <taxon>Pseudomonadati</taxon>
        <taxon>Acidobacteriota</taxon>
        <taxon>Terriglobia</taxon>
        <taxon>Bryobacterales</taxon>
        <taxon>Solibacteraceae</taxon>
        <taxon>Candidatus Solibacter</taxon>
    </lineage>
</organism>
<dbReference type="STRING" id="234267.Acid_0028"/>
<sequence length="288" mass="32698">MELQEIVLRMERWRGKFERKAVEAAVERREEITPELLWLLDETTNRAEELAPEGDWIGHLYAMCLLTQFRELRAYPLVLRFGRLPGKLLDELCGDFLTEDYEKVLASVSGGDISGIQSLIQDESVDVWVRSVALSSLLVLVAEGQRSREEIVDYFRRLFRGGLERKLSYVWTSLVNCSCDLYPGELLPDIERAYRDGLVDSSQVGMKDVERDLARGKDWVLARLVNGGRHRLIDEAAEHIEKWCPAEVPPASVKWSPATSPVRSTPKVERNDPCPCGSGKKYKKCCGA</sequence>
<dbReference type="PANTHER" id="PTHR33747:SF1">
    <property type="entry name" value="ADENYLATE CYCLASE-ASSOCIATED CAP C-TERMINAL DOMAIN-CONTAINING PROTEIN"/>
    <property type="match status" value="1"/>
</dbReference>
<dbReference type="Pfam" id="PF02810">
    <property type="entry name" value="SEC-C"/>
    <property type="match status" value="1"/>
</dbReference>
<dbReference type="InterPro" id="IPR004027">
    <property type="entry name" value="SEC_C_motif"/>
</dbReference>
<dbReference type="KEGG" id="sus:Acid_0028"/>
<reference evidence="1" key="1">
    <citation type="submission" date="2006-10" db="EMBL/GenBank/DDBJ databases">
        <title>Complete sequence of Solibacter usitatus Ellin6076.</title>
        <authorList>
            <consortium name="US DOE Joint Genome Institute"/>
            <person name="Copeland A."/>
            <person name="Lucas S."/>
            <person name="Lapidus A."/>
            <person name="Barry K."/>
            <person name="Detter J.C."/>
            <person name="Glavina del Rio T."/>
            <person name="Hammon N."/>
            <person name="Israni S."/>
            <person name="Dalin E."/>
            <person name="Tice H."/>
            <person name="Pitluck S."/>
            <person name="Thompson L.S."/>
            <person name="Brettin T."/>
            <person name="Bruce D."/>
            <person name="Han C."/>
            <person name="Tapia R."/>
            <person name="Gilna P."/>
            <person name="Schmutz J."/>
            <person name="Larimer F."/>
            <person name="Land M."/>
            <person name="Hauser L."/>
            <person name="Kyrpides N."/>
            <person name="Mikhailova N."/>
            <person name="Janssen P.H."/>
            <person name="Kuske C.R."/>
            <person name="Richardson P."/>
        </authorList>
    </citation>
    <scope>NUCLEOTIDE SEQUENCE</scope>
    <source>
        <strain evidence="1">Ellin6076</strain>
    </source>
</reference>
<gene>
    <name evidence="1" type="ordered locus">Acid_0028</name>
</gene>
<accession>Q02D22</accession>
<dbReference type="eggNOG" id="COG3012">
    <property type="taxonomic scope" value="Bacteria"/>
</dbReference>
<dbReference type="InParanoid" id="Q02D22"/>
<dbReference type="EMBL" id="CP000473">
    <property type="protein sequence ID" value="ABJ81044.1"/>
    <property type="molecule type" value="Genomic_DNA"/>
</dbReference>
<dbReference type="Pfam" id="PF06685">
    <property type="entry name" value="DUF1186"/>
    <property type="match status" value="1"/>
</dbReference>
<dbReference type="AlphaFoldDB" id="Q02D22"/>
<evidence type="ECO:0008006" key="2">
    <source>
        <dbReference type="Google" id="ProtNLM"/>
    </source>
</evidence>
<dbReference type="PANTHER" id="PTHR33747">
    <property type="entry name" value="UPF0225 PROTEIN SCO1677"/>
    <property type="match status" value="1"/>
</dbReference>
<dbReference type="HOGENOM" id="CLU_075496_0_0_0"/>
<dbReference type="InterPro" id="IPR010602">
    <property type="entry name" value="DUF1186"/>
</dbReference>
<dbReference type="SUPFAM" id="SSF103642">
    <property type="entry name" value="Sec-C motif"/>
    <property type="match status" value="1"/>
</dbReference>
<dbReference type="OrthoDB" id="18359at2"/>